<proteinExistence type="predicted"/>
<organism evidence="1">
    <name type="scientific">Shewanella decolorationis</name>
    <dbReference type="NCBI Taxonomy" id="256839"/>
    <lineage>
        <taxon>Bacteria</taxon>
        <taxon>Pseudomonadati</taxon>
        <taxon>Pseudomonadota</taxon>
        <taxon>Gammaproteobacteria</taxon>
        <taxon>Alteromonadales</taxon>
        <taxon>Shewanellaceae</taxon>
        <taxon>Shewanella</taxon>
    </lineage>
</organism>
<reference evidence="1" key="1">
    <citation type="journal article" date="2019" name="Ecotoxicol. Environ. Saf.">
        <title>Microbial characterization of heavy metal resistant bacterial strains isolated from an electroplating wastewater treatment plant.</title>
        <authorList>
            <person name="Cai X."/>
            <person name="Zheng X."/>
            <person name="Zhang D."/>
            <person name="Iqbal W."/>
            <person name="Liu C."/>
            <person name="Yang B."/>
            <person name="Zhao X."/>
            <person name="Lu X."/>
            <person name="Mao Y."/>
        </authorList>
    </citation>
    <scope>NUCLEOTIDE SEQUENCE [LARGE SCALE GENOMIC DNA]</scope>
    <source>
        <strain evidence="1">Ni1-3</strain>
    </source>
</reference>
<dbReference type="EMBL" id="CP031775">
    <property type="protein sequence ID" value="QDZ90834.1"/>
    <property type="molecule type" value="Genomic_DNA"/>
</dbReference>
<name>A0A5B8QWL4_9GAMM</name>
<gene>
    <name evidence="1" type="ORF">D0436_10345</name>
</gene>
<protein>
    <submittedName>
        <fullName evidence="1">Uncharacterized protein</fullName>
    </submittedName>
</protein>
<accession>A0A5B8QWL4</accession>
<dbReference type="AlphaFoldDB" id="A0A5B8QWL4"/>
<evidence type="ECO:0000313" key="1">
    <source>
        <dbReference type="EMBL" id="QDZ90834.1"/>
    </source>
</evidence>
<sequence>MITGVKIQRVRALRELEGVPSVTKWTQRKPLSDTHVGIGMRLAYVRVLNDGKADIELVTRLGWTITKYNRVEKGIHPL</sequence>